<feature type="transmembrane region" description="Helical" evidence="1">
    <location>
        <begin position="41"/>
        <end position="61"/>
    </location>
</feature>
<keyword evidence="1" id="KW-0812">Transmembrane</keyword>
<dbReference type="RefSeq" id="WP_289445957.1">
    <property type="nucleotide sequence ID" value="NZ_JAUCGR010000001.1"/>
</dbReference>
<name>A0ABT7S6X3_9CELL</name>
<keyword evidence="1" id="KW-1133">Transmembrane helix</keyword>
<gene>
    <name evidence="3" type="ORF">QRT05_05590</name>
</gene>
<feature type="transmembrane region" description="Helical" evidence="1">
    <location>
        <begin position="187"/>
        <end position="205"/>
    </location>
</feature>
<sequence>MSIASDGWTFRPRSRFLSTAMAWALIAGLVASRWVQGGPEAAARTLPAAVGLALAAWAVFFHPRVDVTDEGVRLVNPLRTIAVPWAALVHVETQYALTLVTPVGRFRAWAAPGPGRHQVVNSANGDLTGLPRTSFDTRGAVPIGDLPSAPSGQVAAQIRRRWEDLVENEVLELGVAEQTHVERTWNVPLLVLLAITAVFTLVVIVI</sequence>
<comment type="caution">
    <text evidence="3">The sequence shown here is derived from an EMBL/GenBank/DDBJ whole genome shotgun (WGS) entry which is preliminary data.</text>
</comment>
<feature type="domain" description="Low molecular weight protein antigen 6 PH" evidence="2">
    <location>
        <begin position="63"/>
        <end position="106"/>
    </location>
</feature>
<reference evidence="3 4" key="1">
    <citation type="submission" date="2023-06" db="EMBL/GenBank/DDBJ databases">
        <title>Cellulomonas sp. MW9 Whole genome sequence.</title>
        <authorList>
            <person name="Park S."/>
        </authorList>
    </citation>
    <scope>NUCLEOTIDE SEQUENCE [LARGE SCALE GENOMIC DNA]</scope>
    <source>
        <strain evidence="3 4">MW9</strain>
    </source>
</reference>
<evidence type="ECO:0000259" key="2">
    <source>
        <dbReference type="Pfam" id="PF10756"/>
    </source>
</evidence>
<proteinExistence type="predicted"/>
<accession>A0ABT7S6X3</accession>
<keyword evidence="1" id="KW-0472">Membrane</keyword>
<protein>
    <submittedName>
        <fullName evidence="3">PH domain-containing protein</fullName>
    </submittedName>
</protein>
<dbReference type="InterPro" id="IPR019692">
    <property type="entry name" value="CFP-6_PH"/>
</dbReference>
<evidence type="ECO:0000313" key="3">
    <source>
        <dbReference type="EMBL" id="MDM7830797.1"/>
    </source>
</evidence>
<dbReference type="Pfam" id="PF10756">
    <property type="entry name" value="bPH_6"/>
    <property type="match status" value="1"/>
</dbReference>
<organism evidence="3 4">
    <name type="scientific">Cellulomonas edaphi</name>
    <dbReference type="NCBI Taxonomy" id="3053468"/>
    <lineage>
        <taxon>Bacteria</taxon>
        <taxon>Bacillati</taxon>
        <taxon>Actinomycetota</taxon>
        <taxon>Actinomycetes</taxon>
        <taxon>Micrococcales</taxon>
        <taxon>Cellulomonadaceae</taxon>
        <taxon>Cellulomonas</taxon>
    </lineage>
</organism>
<dbReference type="Proteomes" id="UP001321453">
    <property type="component" value="Unassembled WGS sequence"/>
</dbReference>
<keyword evidence="4" id="KW-1185">Reference proteome</keyword>
<feature type="transmembrane region" description="Helical" evidence="1">
    <location>
        <begin position="16"/>
        <end position="35"/>
    </location>
</feature>
<dbReference type="EMBL" id="JAUCGR010000001">
    <property type="protein sequence ID" value="MDM7830797.1"/>
    <property type="molecule type" value="Genomic_DNA"/>
</dbReference>
<evidence type="ECO:0000313" key="4">
    <source>
        <dbReference type="Proteomes" id="UP001321453"/>
    </source>
</evidence>
<evidence type="ECO:0000256" key="1">
    <source>
        <dbReference type="SAM" id="Phobius"/>
    </source>
</evidence>